<evidence type="ECO:0000313" key="13">
    <source>
        <dbReference type="Proteomes" id="UP000231581"/>
    </source>
</evidence>
<dbReference type="EMBL" id="PCSZ01000050">
    <property type="protein sequence ID" value="PIP60556.1"/>
    <property type="molecule type" value="Genomic_DNA"/>
</dbReference>
<evidence type="ECO:0000256" key="7">
    <source>
        <dbReference type="RuleBase" id="RU004326"/>
    </source>
</evidence>
<name>A0A2H0BS99_9BACT</name>
<evidence type="ECO:0000259" key="11">
    <source>
        <dbReference type="Pfam" id="PF02880"/>
    </source>
</evidence>
<dbReference type="Pfam" id="PF02879">
    <property type="entry name" value="PGM_PMM_II"/>
    <property type="match status" value="1"/>
</dbReference>
<sequence>MKASIFKAYDIRGLSPGELDAQDAKRIGQAIAKVLKIKHVVVGKDVRSTSDELERELVEGLLSQGVSVTRIGLCSTPLFNFAIGSSKGTYDAGVMVTASHNPPAYNGFKITLGNNIPVGQGNGMEEIRGVAFSPQSIPPADTRGESRKDNTVLQRYIDYVLKEFDAPAEMPKTRIAVDAGNGMDGIVLPEIKKALPNIDWLELYWEPDGGFPNHEANPLKTETLSNLSTKVVQENCLFGAAFDGDGDRVGFVDEKGEVVPGDIMTALLATEILKKYPGARILYDLRSSWSVPETIEKLGGIAEMSRVGHAFIKRSMKETGAVFAGEVSMHLYFKNFWNCESGDYAMLLLLKILLKEQVPFSKLWKSFQLYSHSHELNFSVPDAKSVLKTFASTYKAQATDISHLDGIRMEFRDKKEPEQDWWFSLRASNTEPLVRLNLEAKNDARMNEKKAELIKLIKSLGGTEKL</sequence>
<dbReference type="InterPro" id="IPR036900">
    <property type="entry name" value="A-D-PHexomutase_C_sf"/>
</dbReference>
<dbReference type="Pfam" id="PF02878">
    <property type="entry name" value="PGM_PMM_I"/>
    <property type="match status" value="1"/>
</dbReference>
<evidence type="ECO:0000313" key="12">
    <source>
        <dbReference type="EMBL" id="PIP60556.1"/>
    </source>
</evidence>
<evidence type="ECO:0000259" key="8">
    <source>
        <dbReference type="Pfam" id="PF00408"/>
    </source>
</evidence>
<evidence type="ECO:0000256" key="4">
    <source>
        <dbReference type="ARBA" id="ARBA00022723"/>
    </source>
</evidence>
<gene>
    <name evidence="12" type="primary">manB</name>
    <name evidence="12" type="ORF">COX00_02385</name>
</gene>
<dbReference type="PANTHER" id="PTHR43771">
    <property type="entry name" value="PHOSPHOMANNOMUTASE"/>
    <property type="match status" value="1"/>
</dbReference>
<dbReference type="InterPro" id="IPR005844">
    <property type="entry name" value="A-D-PHexomutase_a/b/a-I"/>
</dbReference>
<keyword evidence="5 7" id="KW-0460">Magnesium</keyword>
<dbReference type="InterPro" id="IPR005846">
    <property type="entry name" value="A-D-PHexomutase_a/b/a-III"/>
</dbReference>
<dbReference type="PANTHER" id="PTHR43771:SF1">
    <property type="entry name" value="PHOSPHOMANNOMUTASE"/>
    <property type="match status" value="1"/>
</dbReference>
<dbReference type="Pfam" id="PF02880">
    <property type="entry name" value="PGM_PMM_III"/>
    <property type="match status" value="1"/>
</dbReference>
<dbReference type="GO" id="GO:0005975">
    <property type="term" value="P:carbohydrate metabolic process"/>
    <property type="evidence" value="ECO:0007669"/>
    <property type="project" value="InterPro"/>
</dbReference>
<dbReference type="InterPro" id="IPR016055">
    <property type="entry name" value="A-D-PHexomutase_a/b/a-I/II/III"/>
</dbReference>
<evidence type="ECO:0000256" key="6">
    <source>
        <dbReference type="ARBA" id="ARBA00023235"/>
    </source>
</evidence>
<dbReference type="PRINTS" id="PR00509">
    <property type="entry name" value="PGMPMM"/>
</dbReference>
<dbReference type="Gene3D" id="3.40.120.10">
    <property type="entry name" value="Alpha-D-Glucose-1,6-Bisphosphate, subunit A, domain 3"/>
    <property type="match status" value="3"/>
</dbReference>
<protein>
    <submittedName>
        <fullName evidence="12">Phosphomannomutase/phosphoglucomutase</fullName>
    </submittedName>
</protein>
<dbReference type="InterPro" id="IPR005841">
    <property type="entry name" value="Alpha-D-phosphohexomutase_SF"/>
</dbReference>
<dbReference type="GO" id="GO:0000287">
    <property type="term" value="F:magnesium ion binding"/>
    <property type="evidence" value="ECO:0007669"/>
    <property type="project" value="InterPro"/>
</dbReference>
<dbReference type="GO" id="GO:0016868">
    <property type="term" value="F:intramolecular phosphotransferase activity"/>
    <property type="evidence" value="ECO:0007669"/>
    <property type="project" value="InterPro"/>
</dbReference>
<feature type="domain" description="Alpha-D-phosphohexomutase C-terminal" evidence="8">
    <location>
        <begin position="375"/>
        <end position="454"/>
    </location>
</feature>
<keyword evidence="6" id="KW-0413">Isomerase</keyword>
<dbReference type="InterPro" id="IPR005843">
    <property type="entry name" value="A-D-PHexomutase_C"/>
</dbReference>
<evidence type="ECO:0000256" key="5">
    <source>
        <dbReference type="ARBA" id="ARBA00022842"/>
    </source>
</evidence>
<evidence type="ECO:0000259" key="9">
    <source>
        <dbReference type="Pfam" id="PF02878"/>
    </source>
</evidence>
<evidence type="ECO:0000259" key="10">
    <source>
        <dbReference type="Pfam" id="PF02879"/>
    </source>
</evidence>
<dbReference type="CDD" id="cd03089">
    <property type="entry name" value="PMM_PGM"/>
    <property type="match status" value="1"/>
</dbReference>
<evidence type="ECO:0000256" key="2">
    <source>
        <dbReference type="ARBA" id="ARBA00010231"/>
    </source>
</evidence>
<keyword evidence="3" id="KW-0597">Phosphoprotein</keyword>
<proteinExistence type="inferred from homology"/>
<comment type="cofactor">
    <cofactor evidence="1">
        <name>Mg(2+)</name>
        <dbReference type="ChEBI" id="CHEBI:18420"/>
    </cofactor>
</comment>
<comment type="caution">
    <text evidence="12">The sequence shown here is derived from an EMBL/GenBank/DDBJ whole genome shotgun (WGS) entry which is preliminary data.</text>
</comment>
<feature type="domain" description="Alpha-D-phosphohexomutase alpha/beta/alpha" evidence="11">
    <location>
        <begin position="261"/>
        <end position="367"/>
    </location>
</feature>
<reference evidence="12 13" key="1">
    <citation type="submission" date="2017-09" db="EMBL/GenBank/DDBJ databases">
        <title>Depth-based differentiation of microbial function through sediment-hosted aquifers and enrichment of novel symbionts in the deep terrestrial subsurface.</title>
        <authorList>
            <person name="Probst A.J."/>
            <person name="Ladd B."/>
            <person name="Jarett J.K."/>
            <person name="Geller-Mcgrath D.E."/>
            <person name="Sieber C.M."/>
            <person name="Emerson J.B."/>
            <person name="Anantharaman K."/>
            <person name="Thomas B.C."/>
            <person name="Malmstrom R."/>
            <person name="Stieglmeier M."/>
            <person name="Klingl A."/>
            <person name="Woyke T."/>
            <person name="Ryan C.M."/>
            <person name="Banfield J.F."/>
        </authorList>
    </citation>
    <scope>NUCLEOTIDE SEQUENCE [LARGE SCALE GENOMIC DNA]</scope>
    <source>
        <strain evidence="12">CG22_combo_CG10-13_8_21_14_all_47_17</strain>
    </source>
</reference>
<organism evidence="12 13">
    <name type="scientific">Candidatus Uhrbacteria bacterium CG22_combo_CG10-13_8_21_14_all_47_17</name>
    <dbReference type="NCBI Taxonomy" id="1975041"/>
    <lineage>
        <taxon>Bacteria</taxon>
        <taxon>Candidatus Uhriibacteriota</taxon>
    </lineage>
</organism>
<evidence type="ECO:0000256" key="3">
    <source>
        <dbReference type="ARBA" id="ARBA00022553"/>
    </source>
</evidence>
<dbReference type="Proteomes" id="UP000231581">
    <property type="component" value="Unassembled WGS sequence"/>
</dbReference>
<evidence type="ECO:0000256" key="1">
    <source>
        <dbReference type="ARBA" id="ARBA00001946"/>
    </source>
</evidence>
<comment type="similarity">
    <text evidence="2 7">Belongs to the phosphohexose mutase family.</text>
</comment>
<dbReference type="SUPFAM" id="SSF55957">
    <property type="entry name" value="Phosphoglucomutase, C-terminal domain"/>
    <property type="match status" value="1"/>
</dbReference>
<dbReference type="InterPro" id="IPR016066">
    <property type="entry name" value="A-D-PHexomutase_CS"/>
</dbReference>
<dbReference type="AlphaFoldDB" id="A0A2H0BS99"/>
<accession>A0A2H0BS99</accession>
<dbReference type="InterPro" id="IPR005845">
    <property type="entry name" value="A-D-PHexomutase_a/b/a-II"/>
</dbReference>
<feature type="domain" description="Alpha-D-phosphohexomutase alpha/beta/alpha" evidence="9">
    <location>
        <begin position="5"/>
        <end position="121"/>
    </location>
</feature>
<dbReference type="Gene3D" id="3.30.310.50">
    <property type="entry name" value="Alpha-D-phosphohexomutase, C-terminal domain"/>
    <property type="match status" value="1"/>
</dbReference>
<keyword evidence="4 7" id="KW-0479">Metal-binding</keyword>
<feature type="domain" description="Alpha-D-phosphohexomutase alpha/beta/alpha" evidence="10">
    <location>
        <begin position="155"/>
        <end position="256"/>
    </location>
</feature>
<dbReference type="SUPFAM" id="SSF53738">
    <property type="entry name" value="Phosphoglucomutase, first 3 domains"/>
    <property type="match status" value="3"/>
</dbReference>
<dbReference type="Pfam" id="PF00408">
    <property type="entry name" value="PGM_PMM_IV"/>
    <property type="match status" value="1"/>
</dbReference>
<dbReference type="PROSITE" id="PS00710">
    <property type="entry name" value="PGM_PMM"/>
    <property type="match status" value="1"/>
</dbReference>